<dbReference type="Pfam" id="PF13741">
    <property type="entry name" value="MRP-S25"/>
    <property type="match status" value="1"/>
</dbReference>
<sequence length="262" mass="29959">MSLPQGANPLRIYKDTAQLLSSGILRKEPPWYRVVASVPPSTILIRTAPVEFEPNQASHRQENRQIYRPSKKSKKFFRPGHVRYPEDDLRKTFFSDHPWELARPRILVEDDGDDGLKYDWSKLQQPGKALDGESVIQRQLWLMKNQELSKKSAYDMARREFYKIRMRSDIERRIAAEEAKSVGAFFGKSYLQIGLELEEQTLAIWKTKAQSAVVKRQQRIEAMTGPSSVDEDAADEGMGLESPDPTNITEASVASEPSPPRR</sequence>
<evidence type="ECO:0000313" key="8">
    <source>
        <dbReference type="EMBL" id="EPS43209.1"/>
    </source>
</evidence>
<evidence type="ECO:0000256" key="4">
    <source>
        <dbReference type="ARBA" id="ARBA00023128"/>
    </source>
</evidence>
<name>S8AJW7_DACHA</name>
<dbReference type="AlphaFoldDB" id="S8AJW7"/>
<evidence type="ECO:0000256" key="1">
    <source>
        <dbReference type="ARBA" id="ARBA00004173"/>
    </source>
</evidence>
<evidence type="ECO:0000256" key="5">
    <source>
        <dbReference type="ARBA" id="ARBA00023274"/>
    </source>
</evidence>
<evidence type="ECO:0000256" key="7">
    <source>
        <dbReference type="SAM" id="MobiDB-lite"/>
    </source>
</evidence>
<keyword evidence="9" id="KW-1185">Reference proteome</keyword>
<dbReference type="GO" id="GO:0005763">
    <property type="term" value="C:mitochondrial small ribosomal subunit"/>
    <property type="evidence" value="ECO:0007669"/>
    <property type="project" value="UniProtKB-UniRule"/>
</dbReference>
<comment type="caution">
    <text evidence="8">The sequence shown here is derived from an EMBL/GenBank/DDBJ whole genome shotgun (WGS) entry which is preliminary data.</text>
</comment>
<dbReference type="Proteomes" id="UP000015100">
    <property type="component" value="Unassembled WGS sequence"/>
</dbReference>
<protein>
    <recommendedName>
        <fullName evidence="6">37S ribosomal protein S25, mitochondrial</fullName>
    </recommendedName>
</protein>
<reference evidence="9" key="2">
    <citation type="submission" date="2013-04" db="EMBL/GenBank/DDBJ databases">
        <title>Genomic mechanisms accounting for the adaptation to parasitism in nematode-trapping fungi.</title>
        <authorList>
            <person name="Ahren D.G."/>
        </authorList>
    </citation>
    <scope>NUCLEOTIDE SEQUENCE [LARGE SCALE GENOMIC DNA]</scope>
    <source>
        <strain evidence="9">CBS 200.50</strain>
    </source>
</reference>
<dbReference type="PANTHER" id="PTHR37799:SF1">
    <property type="entry name" value="SMALL RIBOSOMAL SUBUNIT PROTEIN MS23"/>
    <property type="match status" value="1"/>
</dbReference>
<keyword evidence="5 6" id="KW-0687">Ribonucleoprotein</keyword>
<organism evidence="8 9">
    <name type="scientific">Dactylellina haptotyla (strain CBS 200.50)</name>
    <name type="common">Nematode-trapping fungus</name>
    <name type="synonym">Monacrosporium haptotylum</name>
    <dbReference type="NCBI Taxonomy" id="1284197"/>
    <lineage>
        <taxon>Eukaryota</taxon>
        <taxon>Fungi</taxon>
        <taxon>Dikarya</taxon>
        <taxon>Ascomycota</taxon>
        <taxon>Pezizomycotina</taxon>
        <taxon>Orbiliomycetes</taxon>
        <taxon>Orbiliales</taxon>
        <taxon>Orbiliaceae</taxon>
        <taxon>Dactylellina</taxon>
    </lineage>
</organism>
<evidence type="ECO:0000313" key="9">
    <source>
        <dbReference type="Proteomes" id="UP000015100"/>
    </source>
</evidence>
<dbReference type="InterPro" id="IPR016939">
    <property type="entry name" value="Ribosomal_mS23_fun"/>
</dbReference>
<evidence type="ECO:0000256" key="6">
    <source>
        <dbReference type="PIRNR" id="PIRNR029764"/>
    </source>
</evidence>
<dbReference type="EMBL" id="AQGS01000084">
    <property type="protein sequence ID" value="EPS43209.1"/>
    <property type="molecule type" value="Genomic_DNA"/>
</dbReference>
<dbReference type="PIRSF" id="PIRSF029764">
    <property type="entry name" value="RSM25"/>
    <property type="match status" value="1"/>
</dbReference>
<dbReference type="OMA" id="ENWKIWA"/>
<dbReference type="OrthoDB" id="5542239at2759"/>
<dbReference type="GO" id="GO:0003735">
    <property type="term" value="F:structural constituent of ribosome"/>
    <property type="evidence" value="ECO:0007669"/>
    <property type="project" value="UniProtKB-UniRule"/>
</dbReference>
<dbReference type="eggNOG" id="ENOG502RZQQ">
    <property type="taxonomic scope" value="Eukaryota"/>
</dbReference>
<keyword evidence="3 6" id="KW-0689">Ribosomal protein</keyword>
<feature type="region of interest" description="Disordered" evidence="7">
    <location>
        <begin position="219"/>
        <end position="262"/>
    </location>
</feature>
<evidence type="ECO:0000256" key="3">
    <source>
        <dbReference type="ARBA" id="ARBA00022980"/>
    </source>
</evidence>
<dbReference type="PANTHER" id="PTHR37799">
    <property type="entry name" value="37S RIBOSOMAL PROTEIN S25, MITOCHONDRIAL"/>
    <property type="match status" value="1"/>
</dbReference>
<comment type="subcellular location">
    <subcellularLocation>
        <location evidence="1 6">Mitochondrion</location>
    </subcellularLocation>
</comment>
<dbReference type="STRING" id="1284197.S8AJW7"/>
<gene>
    <name evidence="8" type="ORF">H072_2792</name>
</gene>
<reference evidence="8 9" key="1">
    <citation type="journal article" date="2013" name="PLoS Genet.">
        <title>Genomic mechanisms accounting for the adaptation to parasitism in nematode-trapping fungi.</title>
        <authorList>
            <person name="Meerupati T."/>
            <person name="Andersson K.M."/>
            <person name="Friman E."/>
            <person name="Kumar D."/>
            <person name="Tunlid A."/>
            <person name="Ahren D."/>
        </authorList>
    </citation>
    <scope>NUCLEOTIDE SEQUENCE [LARGE SCALE GENOMIC DNA]</scope>
    <source>
        <strain evidence="8 9">CBS 200.50</strain>
    </source>
</reference>
<proteinExistence type="inferred from homology"/>
<dbReference type="HOGENOM" id="CLU_081350_0_0_1"/>
<accession>S8AJW7</accession>
<comment type="similarity">
    <text evidence="2">Belongs to the mitochondrion-specific ribosomal protein mS23 family.</text>
</comment>
<comment type="subunit">
    <text evidence="6">Component of the mitochondrial small ribosomal subunit.</text>
</comment>
<keyword evidence="4 6" id="KW-0496">Mitochondrion</keyword>
<evidence type="ECO:0000256" key="2">
    <source>
        <dbReference type="ARBA" id="ARBA00009864"/>
    </source>
</evidence>